<evidence type="ECO:0000256" key="3">
    <source>
        <dbReference type="SAM" id="SignalP"/>
    </source>
</evidence>
<evidence type="ECO:0000313" key="5">
    <source>
        <dbReference type="Proteomes" id="UP000007350"/>
    </source>
</evidence>
<organism evidence="4 5">
    <name type="scientific">Trypanosoma cruzi marinkellei</name>
    <dbReference type="NCBI Taxonomy" id="85056"/>
    <lineage>
        <taxon>Eukaryota</taxon>
        <taxon>Discoba</taxon>
        <taxon>Euglenozoa</taxon>
        <taxon>Kinetoplastea</taxon>
        <taxon>Metakinetoplastina</taxon>
        <taxon>Trypanosomatida</taxon>
        <taxon>Trypanosomatidae</taxon>
        <taxon>Trypanosoma</taxon>
        <taxon>Schizotrypanum</taxon>
    </lineage>
</organism>
<evidence type="ECO:0000256" key="1">
    <source>
        <dbReference type="SAM" id="MobiDB-lite"/>
    </source>
</evidence>
<feature type="compositionally biased region" description="Acidic residues" evidence="1">
    <location>
        <begin position="362"/>
        <end position="373"/>
    </location>
</feature>
<comment type="caution">
    <text evidence="4">The sequence shown here is derived from an EMBL/GenBank/DDBJ whole genome shotgun (WGS) entry which is preliminary data.</text>
</comment>
<keyword evidence="2" id="KW-0812">Transmembrane</keyword>
<dbReference type="EMBL" id="AHKC01013784">
    <property type="protein sequence ID" value="EKF29220.1"/>
    <property type="molecule type" value="Genomic_DNA"/>
</dbReference>
<feature type="signal peptide" evidence="3">
    <location>
        <begin position="1"/>
        <end position="32"/>
    </location>
</feature>
<dbReference type="Pfam" id="PF16825">
    <property type="entry name" value="DUF5075"/>
    <property type="match status" value="1"/>
</dbReference>
<keyword evidence="5" id="KW-1185">Reference proteome</keyword>
<proteinExistence type="predicted"/>
<reference evidence="4 5" key="1">
    <citation type="journal article" date="2012" name="BMC Genomics">
        <title>Comparative genomic analysis of human infective Trypanosoma cruzi lineages with the bat-restricted subspecies T. cruzi marinkellei.</title>
        <authorList>
            <person name="Franzen O."/>
            <person name="Talavera-Lopez C."/>
            <person name="Ochaya S."/>
            <person name="Butler C.E."/>
            <person name="Messenger L.A."/>
            <person name="Lewis M.D."/>
            <person name="Llewellyn M.S."/>
            <person name="Marinkelle C.J."/>
            <person name="Tyler K.M."/>
            <person name="Miles M.A."/>
            <person name="Andersson B."/>
        </authorList>
    </citation>
    <scope>NUCLEOTIDE SEQUENCE [LARGE SCALE GENOMIC DNA]</scope>
    <source>
        <strain evidence="4 5">B7</strain>
    </source>
</reference>
<evidence type="ECO:0008006" key="6">
    <source>
        <dbReference type="Google" id="ProtNLM"/>
    </source>
</evidence>
<evidence type="ECO:0000256" key="2">
    <source>
        <dbReference type="SAM" id="Phobius"/>
    </source>
</evidence>
<keyword evidence="2" id="KW-1133">Transmembrane helix</keyword>
<gene>
    <name evidence="4" type="ORF">MOQ_007007</name>
</gene>
<dbReference type="InterPro" id="IPR031797">
    <property type="entry name" value="DUF5075"/>
</dbReference>
<keyword evidence="2" id="KW-0472">Membrane</keyword>
<evidence type="ECO:0000313" key="4">
    <source>
        <dbReference type="EMBL" id="EKF29220.1"/>
    </source>
</evidence>
<dbReference type="PANTHER" id="PTHR35613:SF2">
    <property type="entry name" value="C-TYPE LECTIN DOMAIN-CONTAINING PROTEIN"/>
    <property type="match status" value="1"/>
</dbReference>
<feature type="chain" id="PRO_5003863799" description="Trans-sialidase" evidence="3">
    <location>
        <begin position="33"/>
        <end position="373"/>
    </location>
</feature>
<dbReference type="OrthoDB" id="252801at2759"/>
<sequence length="373" mass="41599">MEAELMGMRTRSATRNAVRWMVLFLLLQCLGSHPSFTAAGEEGKEEHVTIGIMKYSHYPNSIFWSDFDGLVDYTDSRDSCYNGGGLLASDQTPASHISIAAELRGLASTGVETFHTFLGGTAEHSVDYMMPPEQRCTLREKKASIKCIYKWNEGAFLDSSSDGNGVSFFRGSFYSLIGAGPMNGYKAYWGPKLPGHGQLFLVLRMNTDKAEKDATWYDGRFMPFYDPETPEETFGVVCETQEGYVVSTTTLPPNVEVSWLQRNWRFVSIAILVPVIAAVVLITACFCRCRGADDELKWVVHMVLREVKSEHFHAIDRDGGIHNVGSQMTRHSTLGDEVPSTSSSGREEAEVPKVIKNQETTVYDDEDVPNYSF</sequence>
<protein>
    <recommendedName>
        <fullName evidence="6">Trans-sialidase</fullName>
    </recommendedName>
</protein>
<feature type="transmembrane region" description="Helical" evidence="2">
    <location>
        <begin position="264"/>
        <end position="287"/>
    </location>
</feature>
<name>K2MQ63_TRYCR</name>
<feature type="region of interest" description="Disordered" evidence="1">
    <location>
        <begin position="329"/>
        <end position="373"/>
    </location>
</feature>
<accession>K2MQ63</accession>
<dbReference type="AlphaFoldDB" id="K2MQ63"/>
<dbReference type="Proteomes" id="UP000007350">
    <property type="component" value="Unassembled WGS sequence"/>
</dbReference>
<dbReference type="PANTHER" id="PTHR35613">
    <property type="entry name" value="C-TYPE LECTIN DOMAIN-CONTAINING PROTEIN"/>
    <property type="match status" value="1"/>
</dbReference>
<keyword evidence="3" id="KW-0732">Signal</keyword>